<dbReference type="RefSeq" id="WP_174939433.1">
    <property type="nucleotide sequence ID" value="NZ_CABVPY010000010.1"/>
</dbReference>
<dbReference type="Gene3D" id="1.25.40.10">
    <property type="entry name" value="Tetratricopeptide repeat domain"/>
    <property type="match status" value="1"/>
</dbReference>
<organism evidence="1 2">
    <name type="scientific">Burkholderia lata (strain ATCC 17760 / DSM 23089 / LMG 22485 / NCIMB 9086 / R18194 / 383)</name>
    <dbReference type="NCBI Taxonomy" id="482957"/>
    <lineage>
        <taxon>Bacteria</taxon>
        <taxon>Pseudomonadati</taxon>
        <taxon>Pseudomonadota</taxon>
        <taxon>Betaproteobacteria</taxon>
        <taxon>Burkholderiales</taxon>
        <taxon>Burkholderiaceae</taxon>
        <taxon>Burkholderia</taxon>
        <taxon>Burkholderia cepacia complex</taxon>
    </lineage>
</organism>
<dbReference type="InterPro" id="IPR011990">
    <property type="entry name" value="TPR-like_helical_dom_sf"/>
</dbReference>
<dbReference type="Pfam" id="PF07024">
    <property type="entry name" value="ImpE"/>
    <property type="match status" value="1"/>
</dbReference>
<dbReference type="EMBL" id="CABVPY010000010">
    <property type="protein sequence ID" value="VWB44628.1"/>
    <property type="molecule type" value="Genomic_DNA"/>
</dbReference>
<sequence>MKPPFAAEELSGHGLGNLPIAAQIERIESHIRARPTFAAHRWALFQWLCVTGDWARAVIQLQTWAKLEPQQTQAAQVYRDLVRAERWRQKVVAGFERPGFVLEPAPWVMDLAFALRLAGDGQRDHADEVREKALDAAPLIAAHTPRGAASWITDSDSRFGPVCEIMTSGHYRWLPFADLAAWRIAPPANLIDLVWAPCVLTLSDGSTVRGFMPARYPGSEAATDALRLGRETAWHEAGRSAVVALGQKTWTTDQGDFGLFELANAQFGSRAADAATTGEPVDD</sequence>
<proteinExistence type="predicted"/>
<dbReference type="Proteomes" id="UP000494170">
    <property type="component" value="Unassembled WGS sequence"/>
</dbReference>
<name>A0A6P2JLD9_BURL3</name>
<reference evidence="1 2" key="1">
    <citation type="submission" date="2019-09" db="EMBL/GenBank/DDBJ databases">
        <authorList>
            <person name="Depoorter E."/>
        </authorList>
    </citation>
    <scope>NUCLEOTIDE SEQUENCE [LARGE SCALE GENOMIC DNA]</scope>
    <source>
        <strain evidence="1">LMG 6863</strain>
    </source>
</reference>
<dbReference type="SUPFAM" id="SSF144059">
    <property type="entry name" value="ImpE-like"/>
    <property type="match status" value="1"/>
</dbReference>
<dbReference type="AlphaFoldDB" id="A0A6P2JLD9"/>
<dbReference type="InterPro" id="IPR009211">
    <property type="entry name" value="TagJ"/>
</dbReference>
<accession>A0A6P2JLD9</accession>
<evidence type="ECO:0000313" key="1">
    <source>
        <dbReference type="EMBL" id="VWB44628.1"/>
    </source>
</evidence>
<gene>
    <name evidence="1" type="ORF">BLA6863_02001</name>
</gene>
<protein>
    <submittedName>
        <fullName evidence="1">Virulence protein, SciE type</fullName>
    </submittedName>
</protein>
<evidence type="ECO:0000313" key="2">
    <source>
        <dbReference type="Proteomes" id="UP000494170"/>
    </source>
</evidence>
<dbReference type="PIRSF" id="PIRSF029288">
    <property type="entry name" value="SciE_ImpE"/>
    <property type="match status" value="1"/>
</dbReference>